<dbReference type="PANTHER" id="PTHR23135:SF4">
    <property type="entry name" value="UDP-N-ACETYLMURAMOYL-L-ALANYL-D-GLUTAMATE--2,6-DIAMINOPIMELATE LIGASE MURE HOMOLOG, CHLOROPLASTIC"/>
    <property type="match status" value="1"/>
</dbReference>
<dbReference type="PANTHER" id="PTHR23135">
    <property type="entry name" value="MUR LIGASE FAMILY MEMBER"/>
    <property type="match status" value="1"/>
</dbReference>
<dbReference type="GO" id="GO:0071555">
    <property type="term" value="P:cell wall organization"/>
    <property type="evidence" value="ECO:0007669"/>
    <property type="project" value="UniProtKB-KW"/>
</dbReference>
<dbReference type="SUPFAM" id="SSF53623">
    <property type="entry name" value="MurD-like peptide ligases, catalytic domain"/>
    <property type="match status" value="1"/>
</dbReference>
<comment type="similarity">
    <text evidence="1">Belongs to the MurCDEF family. MurE subfamily.</text>
</comment>
<dbReference type="GO" id="GO:0051301">
    <property type="term" value="P:cell division"/>
    <property type="evidence" value="ECO:0007669"/>
    <property type="project" value="UniProtKB-KW"/>
</dbReference>
<dbReference type="UniPathway" id="UPA00219"/>
<dbReference type="Pfam" id="PF08245">
    <property type="entry name" value="Mur_ligase_M"/>
    <property type="match status" value="1"/>
</dbReference>
<dbReference type="PATRIC" id="fig|1618638.3.peg.640"/>
<reference evidence="5 6" key="1">
    <citation type="journal article" date="2015" name="Nature">
        <title>rRNA introns, odd ribosomes, and small enigmatic genomes across a large radiation of phyla.</title>
        <authorList>
            <person name="Brown C.T."/>
            <person name="Hug L.A."/>
            <person name="Thomas B.C."/>
            <person name="Sharon I."/>
            <person name="Castelle C.J."/>
            <person name="Singh A."/>
            <person name="Wilkins M.J."/>
            <person name="Williams K.H."/>
            <person name="Banfield J.F."/>
        </authorList>
    </citation>
    <scope>NUCLEOTIDE SEQUENCE [LARGE SCALE GENOMIC DNA]</scope>
</reference>
<dbReference type="Gene3D" id="3.40.1190.10">
    <property type="entry name" value="Mur-like, catalytic domain"/>
    <property type="match status" value="1"/>
</dbReference>
<dbReference type="SUPFAM" id="SSF53244">
    <property type="entry name" value="MurD-like peptide ligases, peptide-binding domain"/>
    <property type="match status" value="1"/>
</dbReference>
<dbReference type="GO" id="GO:0016881">
    <property type="term" value="F:acid-amino acid ligase activity"/>
    <property type="evidence" value="ECO:0007669"/>
    <property type="project" value="InterPro"/>
</dbReference>
<sequence length="464" mass="51667">MSIIFKIKKLIPKKLFKTLQPPYHFFMSWFSAFVYRHPSEDIIVIGVTGTTGKTTSVYLIAKMLEEAGLKTGFTSTAAFNDGKKEWLNDKKMTMVGRFFTQKMLRHMVKNGCRYTVIETTSEGIVQYRHRFINFDILVFTGLYPEHIDSHGSFEKYKEAKGRLFAHLKNCKIKRMDDSGRIIKSESGIRKIELQQIEKVIIANGDDEQAEYFLGFSAVKKIAYTKNNDLQLAIKNLKKIIFGDIKASGKGTSFVVDGAVINLGLLGEFNAVNAMNAVSVGQAIGLDMTIIKSGLEKIKGIDGRLEKIEEGQPFAVIVDYAFEPNAVEKLYGALKYIPHGKIIHVLGSTGGGRDVARRPVLGKLAGMNADYVIVANEDPYDDDPEIIIDQVALGAEHAGKKIGENLFKILDRREAIKKALELATENDIVLITGKGSEQAICIANGEKIPWDDRAVVRGLLNELKR</sequence>
<dbReference type="Gene3D" id="3.90.190.20">
    <property type="entry name" value="Mur ligase, C-terminal domain"/>
    <property type="match status" value="1"/>
</dbReference>
<evidence type="ECO:0000313" key="5">
    <source>
        <dbReference type="EMBL" id="KKQ70335.1"/>
    </source>
</evidence>
<keyword evidence="2" id="KW-0131">Cell cycle</keyword>
<dbReference type="InterPro" id="IPR013221">
    <property type="entry name" value="Mur_ligase_cen"/>
</dbReference>
<feature type="domain" description="Mur ligase central" evidence="4">
    <location>
        <begin position="47"/>
        <end position="182"/>
    </location>
</feature>
<dbReference type="InterPro" id="IPR036565">
    <property type="entry name" value="Mur-like_cat_sf"/>
</dbReference>
<dbReference type="Proteomes" id="UP000034022">
    <property type="component" value="Unassembled WGS sequence"/>
</dbReference>
<evidence type="ECO:0000259" key="3">
    <source>
        <dbReference type="Pfam" id="PF02875"/>
    </source>
</evidence>
<evidence type="ECO:0000259" key="4">
    <source>
        <dbReference type="Pfam" id="PF08245"/>
    </source>
</evidence>
<dbReference type="InterPro" id="IPR036615">
    <property type="entry name" value="Mur_ligase_C_dom_sf"/>
</dbReference>
<dbReference type="AlphaFoldDB" id="A0A0G0K4F8"/>
<dbReference type="NCBIfam" id="TIGR01085">
    <property type="entry name" value="murE"/>
    <property type="match status" value="1"/>
</dbReference>
<dbReference type="GO" id="GO:0005524">
    <property type="term" value="F:ATP binding"/>
    <property type="evidence" value="ECO:0007669"/>
    <property type="project" value="InterPro"/>
</dbReference>
<feature type="domain" description="Mur ligase C-terminal" evidence="3">
    <location>
        <begin position="302"/>
        <end position="434"/>
    </location>
</feature>
<proteinExistence type="inferred from homology"/>
<keyword evidence="2" id="KW-0132">Cell division</keyword>
<protein>
    <submittedName>
        <fullName evidence="5">UDP-N-acetylmuramyl-tripeptide synthetase</fullName>
    </submittedName>
</protein>
<evidence type="ECO:0000256" key="2">
    <source>
        <dbReference type="RuleBase" id="RU004135"/>
    </source>
</evidence>
<comment type="pathway">
    <text evidence="2">Cell wall biogenesis; peptidoglycan biosynthesis.</text>
</comment>
<dbReference type="Pfam" id="PF02875">
    <property type="entry name" value="Mur_ligase_C"/>
    <property type="match status" value="1"/>
</dbReference>
<accession>A0A0G0K4F8</accession>
<evidence type="ECO:0000256" key="1">
    <source>
        <dbReference type="ARBA" id="ARBA00005898"/>
    </source>
</evidence>
<dbReference type="GO" id="GO:0009252">
    <property type="term" value="P:peptidoglycan biosynthetic process"/>
    <property type="evidence" value="ECO:0007669"/>
    <property type="project" value="UniProtKB-UniPathway"/>
</dbReference>
<organism evidence="5 6">
    <name type="scientific">Candidatus Falkowbacteria bacterium GW2011_GWE1_38_31</name>
    <dbReference type="NCBI Taxonomy" id="1618638"/>
    <lineage>
        <taxon>Bacteria</taxon>
        <taxon>Candidatus Falkowiibacteriota</taxon>
    </lineage>
</organism>
<comment type="subcellular location">
    <subcellularLocation>
        <location evidence="2">Cytoplasm</location>
    </subcellularLocation>
</comment>
<keyword evidence="2" id="KW-0961">Cell wall biogenesis/degradation</keyword>
<keyword evidence="2" id="KW-0573">Peptidoglycan synthesis</keyword>
<gene>
    <name evidence="5" type="ORF">US91_C0005G0040</name>
</gene>
<dbReference type="GO" id="GO:0005737">
    <property type="term" value="C:cytoplasm"/>
    <property type="evidence" value="ECO:0007669"/>
    <property type="project" value="UniProtKB-SubCell"/>
</dbReference>
<name>A0A0G0K4F8_9BACT</name>
<dbReference type="GO" id="GO:0008360">
    <property type="term" value="P:regulation of cell shape"/>
    <property type="evidence" value="ECO:0007669"/>
    <property type="project" value="UniProtKB-KW"/>
</dbReference>
<dbReference type="InterPro" id="IPR005761">
    <property type="entry name" value="UDP-N-AcMur-Glu-dNH2Pim_ligase"/>
</dbReference>
<dbReference type="EMBL" id="LBUU01000005">
    <property type="protein sequence ID" value="KKQ70335.1"/>
    <property type="molecule type" value="Genomic_DNA"/>
</dbReference>
<evidence type="ECO:0000313" key="6">
    <source>
        <dbReference type="Proteomes" id="UP000034022"/>
    </source>
</evidence>
<comment type="caution">
    <text evidence="5">The sequence shown here is derived from an EMBL/GenBank/DDBJ whole genome shotgun (WGS) entry which is preliminary data.</text>
</comment>
<keyword evidence="2" id="KW-0133">Cell shape</keyword>
<dbReference type="InterPro" id="IPR004101">
    <property type="entry name" value="Mur_ligase_C"/>
</dbReference>